<evidence type="ECO:0000313" key="1">
    <source>
        <dbReference type="EMBL" id="WGE07095.1"/>
    </source>
</evidence>
<name>A0AC61YWD0_BACIU</name>
<protein>
    <submittedName>
        <fullName evidence="1">Uncharacterized protein</fullName>
    </submittedName>
</protein>
<dbReference type="EMBL" id="CP121756">
    <property type="protein sequence ID" value="WGE07095.1"/>
    <property type="molecule type" value="Genomic_DNA"/>
</dbReference>
<evidence type="ECO:0000313" key="2">
    <source>
        <dbReference type="Proteomes" id="UP001217185"/>
    </source>
</evidence>
<gene>
    <name evidence="1" type="ORF">P5658_18510</name>
</gene>
<dbReference type="Proteomes" id="UP001217185">
    <property type="component" value="Chromosome"/>
</dbReference>
<reference evidence="1" key="1">
    <citation type="submission" date="2025-02" db="EMBL/GenBank/DDBJ databases">
        <title>Complete genome sequences of 52 Bacillus and Priestia strains isolated from West-African fermentations and 26 reference strains from the DSMZ collection.</title>
        <authorList>
            <person name="Wiedenbein E.S."/>
            <person name="Canoy T.S."/>
            <person name="Hui Y."/>
            <person name="Parkouda C."/>
            <person name="Dawende C."/>
            <person name="Ametefe E."/>
            <person name="Jespersen L."/>
            <person name="Nielsen D.S."/>
        </authorList>
    </citation>
    <scope>NUCLEOTIDE SEQUENCE</scope>
    <source>
        <strain evidence="1">PRO122</strain>
    </source>
</reference>
<proteinExistence type="predicted"/>
<organism evidence="1 2">
    <name type="scientific">Bacillus subtilis</name>
    <dbReference type="NCBI Taxonomy" id="1423"/>
    <lineage>
        <taxon>Bacteria</taxon>
        <taxon>Bacillati</taxon>
        <taxon>Bacillota</taxon>
        <taxon>Bacilli</taxon>
        <taxon>Bacillales</taxon>
        <taxon>Bacillaceae</taxon>
        <taxon>Bacillus</taxon>
    </lineage>
</organism>
<sequence length="92" mass="10600">MMQVYKYDENYIYEFPVVLEDDSPLPDNCTTIAPSDGLYIPKFSPKTKKWVESASKEYIDSLKPLDPEPSEAEKVKKQLSDLTYQLMMDGVL</sequence>
<accession>A0AC61YWD0</accession>